<dbReference type="Proteomes" id="UP000287756">
    <property type="component" value="Plasmid pLDW-31"/>
</dbReference>
<dbReference type="AlphaFoldDB" id="A0A410MJD2"/>
<name>A0A410MJD2_9BACI</name>
<feature type="transmembrane region" description="Helical" evidence="1">
    <location>
        <begin position="113"/>
        <end position="134"/>
    </location>
</feature>
<accession>A0A410MJD2</accession>
<proteinExistence type="predicted"/>
<reference evidence="2 3" key="1">
    <citation type="submission" date="2018-01" db="EMBL/GenBank/DDBJ databases">
        <title>The whole genome sequencing and assembly of Halobacillus litoralis ERB031 strain.</title>
        <authorList>
            <person name="Lee S.-J."/>
            <person name="Park M.-K."/>
            <person name="Kim J.-Y."/>
            <person name="Lee Y.-J."/>
            <person name="Yi H."/>
            <person name="Bahn Y.-S."/>
            <person name="Kim J.F."/>
            <person name="Lee D.-W."/>
        </authorList>
    </citation>
    <scope>NUCLEOTIDE SEQUENCE [LARGE SCALE GENOMIC DNA]</scope>
    <source>
        <strain evidence="2 3">ERB 031</strain>
        <plasmid evidence="3">pldw-31</plasmid>
    </source>
</reference>
<dbReference type="EMBL" id="CP026119">
    <property type="protein sequence ID" value="QAS54811.1"/>
    <property type="molecule type" value="Genomic_DNA"/>
</dbReference>
<feature type="transmembrane region" description="Helical" evidence="1">
    <location>
        <begin position="182"/>
        <end position="202"/>
    </location>
</feature>
<evidence type="ECO:0000313" key="2">
    <source>
        <dbReference type="EMBL" id="QAS54811.1"/>
    </source>
</evidence>
<dbReference type="KEGG" id="hli:HLI_21395"/>
<feature type="transmembrane region" description="Helical" evidence="1">
    <location>
        <begin position="43"/>
        <end position="61"/>
    </location>
</feature>
<evidence type="ECO:0000256" key="1">
    <source>
        <dbReference type="SAM" id="Phobius"/>
    </source>
</evidence>
<protein>
    <submittedName>
        <fullName evidence="2">Uncharacterized protein</fullName>
    </submittedName>
</protein>
<keyword evidence="2" id="KW-0614">Plasmid</keyword>
<keyword evidence="1" id="KW-0472">Membrane</keyword>
<organism evidence="2 3">
    <name type="scientific">Halobacillus litoralis</name>
    <dbReference type="NCBI Taxonomy" id="45668"/>
    <lineage>
        <taxon>Bacteria</taxon>
        <taxon>Bacillati</taxon>
        <taxon>Bacillota</taxon>
        <taxon>Bacilli</taxon>
        <taxon>Bacillales</taxon>
        <taxon>Bacillaceae</taxon>
        <taxon>Halobacillus</taxon>
    </lineage>
</organism>
<keyword evidence="1" id="KW-1133">Transmembrane helix</keyword>
<sequence>MIIHNRMHYELKTKDLLVIYGFLFGASLVFKELFALDLDKLKLFNQGFVSSFFGLWVVFLYKEFYNDNYKELLYSYPLKTLDLGVKKVVALVLVSWVLLFPLTLFDDNIYNSVLLYFPQSFFLIGLGFLCISVIKNFEVSLTLLLLYISTEFFTKGKFINWVHIFVFEDNLYNQTQYLLDKGVNTLGFSLLLIYVAHIFLIVDRKK</sequence>
<feature type="transmembrane region" description="Helical" evidence="1">
    <location>
        <begin position="17"/>
        <end position="36"/>
    </location>
</feature>
<keyword evidence="1" id="KW-0812">Transmembrane</keyword>
<evidence type="ECO:0000313" key="3">
    <source>
        <dbReference type="Proteomes" id="UP000287756"/>
    </source>
</evidence>
<gene>
    <name evidence="2" type="ORF">HLI_21395</name>
</gene>
<geneLocation type="plasmid" evidence="3">
    <name>pldw-31</name>
</geneLocation>
<feature type="transmembrane region" description="Helical" evidence="1">
    <location>
        <begin position="88"/>
        <end position="106"/>
    </location>
</feature>